<keyword evidence="3" id="KW-0735">Signal-anchor</keyword>
<evidence type="ECO:0000256" key="3">
    <source>
        <dbReference type="ARBA" id="ARBA00022968"/>
    </source>
</evidence>
<feature type="region of interest" description="Disordered" evidence="7">
    <location>
        <begin position="155"/>
        <end position="176"/>
    </location>
</feature>
<accession>A0A0L0G525</accession>
<dbReference type="InterPro" id="IPR051292">
    <property type="entry name" value="Xyl/GlcA_transferase"/>
</dbReference>
<gene>
    <name evidence="8" type="ORF">SARC_04371</name>
</gene>
<feature type="compositionally biased region" description="Basic and acidic residues" evidence="7">
    <location>
        <begin position="223"/>
        <end position="236"/>
    </location>
</feature>
<evidence type="ECO:0000313" key="8">
    <source>
        <dbReference type="EMBL" id="KNC83363.1"/>
    </source>
</evidence>
<protein>
    <submittedName>
        <fullName evidence="8">Uncharacterized protein</fullName>
    </submittedName>
</protein>
<comment type="subcellular location">
    <subcellularLocation>
        <location evidence="1">Membrane</location>
        <topology evidence="1">Single-pass type II membrane protein</topology>
    </subcellularLocation>
</comment>
<dbReference type="GO" id="GO:0042285">
    <property type="term" value="F:xylosyltransferase activity"/>
    <property type="evidence" value="ECO:0007669"/>
    <property type="project" value="TreeGrafter"/>
</dbReference>
<dbReference type="GO" id="GO:0035269">
    <property type="term" value="P:protein O-linked glycosylation via mannose"/>
    <property type="evidence" value="ECO:0007669"/>
    <property type="project" value="TreeGrafter"/>
</dbReference>
<dbReference type="EMBL" id="KQ241839">
    <property type="protein sequence ID" value="KNC83363.1"/>
    <property type="molecule type" value="Genomic_DNA"/>
</dbReference>
<evidence type="ECO:0000256" key="6">
    <source>
        <dbReference type="ARBA" id="ARBA00023180"/>
    </source>
</evidence>
<dbReference type="RefSeq" id="XP_014157265.1">
    <property type="nucleotide sequence ID" value="XM_014301790.1"/>
</dbReference>
<dbReference type="PANTHER" id="PTHR12270">
    <property type="entry name" value="GLYCOSYLTRANSFERASE-RELATED"/>
    <property type="match status" value="1"/>
</dbReference>
<dbReference type="eggNOG" id="KOG3765">
    <property type="taxonomic scope" value="Eukaryota"/>
</dbReference>
<evidence type="ECO:0000256" key="1">
    <source>
        <dbReference type="ARBA" id="ARBA00004606"/>
    </source>
</evidence>
<sequence>MSAQECPGLNAFIPPTVEMNAGHYEDLIAAKKGPIVPKEKVVEHLLSGKAQPMHMYFAPAYLATNHFDWMFSNKVTEIPYLTRFEPYYIARKSLPYFDETFINRGGNYAEQVYEMAAGGYRFFRLPHAFTVDIPHSKVEDTELAKSTISTDNLRVDDHEQLHVDKDENRGHDEKDEILASKEEITRIEPKADPDVLQQVQQPPPDKQPEDETQTDPDAFSSEKGFENETKQNIHNEDFTTTLWENLSQLVADRYQTGAGQTFIGTRPTRCYRHNIGHFSETLWGLFKGEIVPSEVPKRFLDRVCYKK</sequence>
<dbReference type="PANTHER" id="PTHR12270:SF52">
    <property type="entry name" value="GLYCOSYLTRANSFERASE-LIKE PROTEIN GNT13-RELATED"/>
    <property type="match status" value="1"/>
</dbReference>
<name>A0A0L0G525_9EUKA</name>
<dbReference type="AlphaFoldDB" id="A0A0L0G525"/>
<keyword evidence="5" id="KW-0472">Membrane</keyword>
<evidence type="ECO:0000256" key="2">
    <source>
        <dbReference type="ARBA" id="ARBA00022692"/>
    </source>
</evidence>
<evidence type="ECO:0000256" key="5">
    <source>
        <dbReference type="ARBA" id="ARBA00023136"/>
    </source>
</evidence>
<dbReference type="OrthoDB" id="411524at2759"/>
<reference evidence="8 9" key="1">
    <citation type="submission" date="2011-02" db="EMBL/GenBank/DDBJ databases">
        <title>The Genome Sequence of Sphaeroforma arctica JP610.</title>
        <authorList>
            <consortium name="The Broad Institute Genome Sequencing Platform"/>
            <person name="Russ C."/>
            <person name="Cuomo C."/>
            <person name="Young S.K."/>
            <person name="Zeng Q."/>
            <person name="Gargeya S."/>
            <person name="Alvarado L."/>
            <person name="Berlin A."/>
            <person name="Chapman S.B."/>
            <person name="Chen Z."/>
            <person name="Freedman E."/>
            <person name="Gellesch M."/>
            <person name="Goldberg J."/>
            <person name="Griggs A."/>
            <person name="Gujja S."/>
            <person name="Heilman E."/>
            <person name="Heiman D."/>
            <person name="Howarth C."/>
            <person name="Mehta T."/>
            <person name="Neiman D."/>
            <person name="Pearson M."/>
            <person name="Roberts A."/>
            <person name="Saif S."/>
            <person name="Shea T."/>
            <person name="Shenoy N."/>
            <person name="Sisk P."/>
            <person name="Stolte C."/>
            <person name="Sykes S."/>
            <person name="White J."/>
            <person name="Yandava C."/>
            <person name="Burger G."/>
            <person name="Gray M.W."/>
            <person name="Holland P.W.H."/>
            <person name="King N."/>
            <person name="Lang F.B.F."/>
            <person name="Roger A.J."/>
            <person name="Ruiz-Trillo I."/>
            <person name="Haas B."/>
            <person name="Nusbaum C."/>
            <person name="Birren B."/>
        </authorList>
    </citation>
    <scope>NUCLEOTIDE SEQUENCE [LARGE SCALE GENOMIC DNA]</scope>
    <source>
        <strain evidence="8 9">JP610</strain>
    </source>
</reference>
<dbReference type="Proteomes" id="UP000054560">
    <property type="component" value="Unassembled WGS sequence"/>
</dbReference>
<feature type="region of interest" description="Disordered" evidence="7">
    <location>
        <begin position="188"/>
        <end position="236"/>
    </location>
</feature>
<keyword evidence="6" id="KW-0325">Glycoprotein</keyword>
<keyword evidence="4" id="KW-1133">Transmembrane helix</keyword>
<evidence type="ECO:0000256" key="4">
    <source>
        <dbReference type="ARBA" id="ARBA00022989"/>
    </source>
</evidence>
<proteinExistence type="predicted"/>
<evidence type="ECO:0000256" key="7">
    <source>
        <dbReference type="SAM" id="MobiDB-lite"/>
    </source>
</evidence>
<dbReference type="GO" id="GO:0015020">
    <property type="term" value="F:glucuronosyltransferase activity"/>
    <property type="evidence" value="ECO:0007669"/>
    <property type="project" value="TreeGrafter"/>
</dbReference>
<keyword evidence="9" id="KW-1185">Reference proteome</keyword>
<organism evidence="8 9">
    <name type="scientific">Sphaeroforma arctica JP610</name>
    <dbReference type="NCBI Taxonomy" id="667725"/>
    <lineage>
        <taxon>Eukaryota</taxon>
        <taxon>Ichthyosporea</taxon>
        <taxon>Ichthyophonida</taxon>
        <taxon>Sphaeroforma</taxon>
    </lineage>
</organism>
<evidence type="ECO:0000313" key="9">
    <source>
        <dbReference type="Proteomes" id="UP000054560"/>
    </source>
</evidence>
<keyword evidence="2" id="KW-0812">Transmembrane</keyword>
<dbReference type="GeneID" id="25904875"/>
<dbReference type="Pfam" id="PF13896">
    <property type="entry name" value="Glyco_transf_49"/>
    <property type="match status" value="1"/>
</dbReference>
<dbReference type="GO" id="GO:0016020">
    <property type="term" value="C:membrane"/>
    <property type="evidence" value="ECO:0007669"/>
    <property type="project" value="UniProtKB-SubCell"/>
</dbReference>